<evidence type="ECO:0000313" key="2">
    <source>
        <dbReference type="Proteomes" id="UP000612362"/>
    </source>
</evidence>
<comment type="caution">
    <text evidence="1">The sequence shown here is derived from an EMBL/GenBank/DDBJ whole genome shotgun (WGS) entry which is preliminary data.</text>
</comment>
<dbReference type="RefSeq" id="WP_220195560.1">
    <property type="nucleotide sequence ID" value="NZ_BNJF01000002.1"/>
</dbReference>
<reference evidence="1" key="1">
    <citation type="submission" date="2020-10" db="EMBL/GenBank/DDBJ databases">
        <title>Taxonomic study of unclassified bacteria belonging to the class Ktedonobacteria.</title>
        <authorList>
            <person name="Yabe S."/>
            <person name="Wang C.M."/>
            <person name="Zheng Y."/>
            <person name="Sakai Y."/>
            <person name="Cavaletti L."/>
            <person name="Monciardini P."/>
            <person name="Donadio S."/>
        </authorList>
    </citation>
    <scope>NUCLEOTIDE SEQUENCE</scope>
    <source>
        <strain evidence="1">SOSP1-1</strain>
    </source>
</reference>
<accession>A0A8J3MSI7</accession>
<evidence type="ECO:0000313" key="1">
    <source>
        <dbReference type="EMBL" id="GHO46165.1"/>
    </source>
</evidence>
<sequence>MTQQHVIGQTKSVGFQIGVRRTFAISVEQAWNFLISEEGQRIWLGEVFSLTEGL</sequence>
<dbReference type="AlphaFoldDB" id="A0A8J3MSI7"/>
<protein>
    <submittedName>
        <fullName evidence="1">Uncharacterized protein</fullName>
    </submittedName>
</protein>
<proteinExistence type="predicted"/>
<organism evidence="1 2">
    <name type="scientific">Ktedonospora formicarum</name>
    <dbReference type="NCBI Taxonomy" id="2778364"/>
    <lineage>
        <taxon>Bacteria</taxon>
        <taxon>Bacillati</taxon>
        <taxon>Chloroflexota</taxon>
        <taxon>Ktedonobacteria</taxon>
        <taxon>Ktedonobacterales</taxon>
        <taxon>Ktedonobacteraceae</taxon>
        <taxon>Ktedonospora</taxon>
    </lineage>
</organism>
<name>A0A8J3MSI7_9CHLR</name>
<gene>
    <name evidence="1" type="ORF">KSX_43280</name>
</gene>
<dbReference type="Proteomes" id="UP000612362">
    <property type="component" value="Unassembled WGS sequence"/>
</dbReference>
<dbReference type="EMBL" id="BNJF01000002">
    <property type="protein sequence ID" value="GHO46165.1"/>
    <property type="molecule type" value="Genomic_DNA"/>
</dbReference>
<keyword evidence="2" id="KW-1185">Reference proteome</keyword>